<dbReference type="OrthoDB" id="9739313at2759"/>
<dbReference type="GO" id="GO:0002181">
    <property type="term" value="P:cytoplasmic translation"/>
    <property type="evidence" value="ECO:0007669"/>
    <property type="project" value="TreeGrafter"/>
</dbReference>
<comment type="similarity">
    <text evidence="1">Belongs to the eukaryotic ribosomal protein eL31 family.</text>
</comment>
<dbReference type="AlphaFoldDB" id="A0A0L0GD79"/>
<dbReference type="GO" id="GO:0022625">
    <property type="term" value="C:cytosolic large ribosomal subunit"/>
    <property type="evidence" value="ECO:0007669"/>
    <property type="project" value="TreeGrafter"/>
</dbReference>
<keyword evidence="3" id="KW-0687">Ribonucleoprotein</keyword>
<dbReference type="InterPro" id="IPR020052">
    <property type="entry name" value="Ribosomal_eL31_CS"/>
</dbReference>
<reference evidence="4 5" key="1">
    <citation type="submission" date="2011-02" db="EMBL/GenBank/DDBJ databases">
        <title>The Genome Sequence of Sphaeroforma arctica JP610.</title>
        <authorList>
            <consortium name="The Broad Institute Genome Sequencing Platform"/>
            <person name="Russ C."/>
            <person name="Cuomo C."/>
            <person name="Young S.K."/>
            <person name="Zeng Q."/>
            <person name="Gargeya S."/>
            <person name="Alvarado L."/>
            <person name="Berlin A."/>
            <person name="Chapman S.B."/>
            <person name="Chen Z."/>
            <person name="Freedman E."/>
            <person name="Gellesch M."/>
            <person name="Goldberg J."/>
            <person name="Griggs A."/>
            <person name="Gujja S."/>
            <person name="Heilman E."/>
            <person name="Heiman D."/>
            <person name="Howarth C."/>
            <person name="Mehta T."/>
            <person name="Neiman D."/>
            <person name="Pearson M."/>
            <person name="Roberts A."/>
            <person name="Saif S."/>
            <person name="Shea T."/>
            <person name="Shenoy N."/>
            <person name="Sisk P."/>
            <person name="Stolte C."/>
            <person name="Sykes S."/>
            <person name="White J."/>
            <person name="Yandava C."/>
            <person name="Burger G."/>
            <person name="Gray M.W."/>
            <person name="Holland P.W.H."/>
            <person name="King N."/>
            <person name="Lang F.B.F."/>
            <person name="Roger A.J."/>
            <person name="Ruiz-Trillo I."/>
            <person name="Haas B."/>
            <person name="Nusbaum C."/>
            <person name="Birren B."/>
        </authorList>
    </citation>
    <scope>NUCLEOTIDE SEQUENCE [LARGE SCALE GENOMIC DNA]</scope>
    <source>
        <strain evidence="4 5">JP610</strain>
    </source>
</reference>
<keyword evidence="2 4" id="KW-0689">Ribosomal protein</keyword>
<gene>
    <name evidence="4" type="ORF">SARC_00915</name>
</gene>
<dbReference type="InterPro" id="IPR023621">
    <property type="entry name" value="Ribosomal_eL31_dom_sf"/>
</dbReference>
<keyword evidence="5" id="KW-1185">Reference proteome</keyword>
<dbReference type="GeneID" id="25901419"/>
<dbReference type="PANTHER" id="PTHR10956:SF0">
    <property type="entry name" value="60S RIBOSOMAL PROTEIN L31"/>
    <property type="match status" value="1"/>
</dbReference>
<dbReference type="InterPro" id="IPR000054">
    <property type="entry name" value="Ribosomal_eL31"/>
</dbReference>
<evidence type="ECO:0000256" key="1">
    <source>
        <dbReference type="ARBA" id="ARBA00010808"/>
    </source>
</evidence>
<dbReference type="SUPFAM" id="SSF54575">
    <property type="entry name" value="Ribosomal protein L31e"/>
    <property type="match status" value="1"/>
</dbReference>
<evidence type="ECO:0000313" key="5">
    <source>
        <dbReference type="Proteomes" id="UP000054560"/>
    </source>
</evidence>
<evidence type="ECO:0000256" key="3">
    <source>
        <dbReference type="ARBA" id="ARBA00023274"/>
    </source>
</evidence>
<dbReference type="CDD" id="cd00463">
    <property type="entry name" value="Ribosomal_L31e"/>
    <property type="match status" value="1"/>
</dbReference>
<dbReference type="Gene3D" id="3.10.440.10">
    <property type="match status" value="1"/>
</dbReference>
<dbReference type="Proteomes" id="UP000054560">
    <property type="component" value="Unassembled WGS sequence"/>
</dbReference>
<dbReference type="GO" id="GO:0003735">
    <property type="term" value="F:structural constituent of ribosome"/>
    <property type="evidence" value="ECO:0007669"/>
    <property type="project" value="InterPro"/>
</dbReference>
<dbReference type="PANTHER" id="PTHR10956">
    <property type="entry name" value="60S RIBOSOMAL PROTEIN L31"/>
    <property type="match status" value="1"/>
</dbReference>
<dbReference type="STRING" id="667725.A0A0L0GD79"/>
<dbReference type="EMBL" id="KQ241628">
    <property type="protein sequence ID" value="KNC86965.1"/>
    <property type="molecule type" value="Genomic_DNA"/>
</dbReference>
<organism evidence="4 5">
    <name type="scientific">Sphaeroforma arctica JP610</name>
    <dbReference type="NCBI Taxonomy" id="667725"/>
    <lineage>
        <taxon>Eukaryota</taxon>
        <taxon>Ichthyosporea</taxon>
        <taxon>Ichthyophonida</taxon>
        <taxon>Sphaeroforma</taxon>
    </lineage>
</organism>
<dbReference type="Pfam" id="PF01198">
    <property type="entry name" value="Ribosomal_L31e"/>
    <property type="match status" value="1"/>
</dbReference>
<dbReference type="SMART" id="SM01380">
    <property type="entry name" value="Ribosomal_L31e"/>
    <property type="match status" value="1"/>
</dbReference>
<protein>
    <submittedName>
        <fullName evidence="4">60S ribosomal protein L31</fullName>
    </submittedName>
</protein>
<dbReference type="eggNOG" id="KOG0893">
    <property type="taxonomic scope" value="Eukaryota"/>
</dbReference>
<evidence type="ECO:0000313" key="4">
    <source>
        <dbReference type="EMBL" id="KNC86965.1"/>
    </source>
</evidence>
<proteinExistence type="inferred from homology"/>
<evidence type="ECO:0000256" key="2">
    <source>
        <dbReference type="ARBA" id="ARBA00022980"/>
    </source>
</evidence>
<dbReference type="RefSeq" id="XP_014160867.1">
    <property type="nucleotide sequence ID" value="XM_014305392.1"/>
</dbReference>
<dbReference type="FunFam" id="3.10.440.10:FF:000001">
    <property type="entry name" value="60S ribosomal protein L31"/>
    <property type="match status" value="1"/>
</dbReference>
<name>A0A0L0GD79_9EUKA</name>
<dbReference type="PROSITE" id="PS01144">
    <property type="entry name" value="RIBOSOMAL_L31E"/>
    <property type="match status" value="1"/>
</dbReference>
<accession>A0A0L0GD79</accession>
<sequence length="116" mass="13201">MAPPKRSAVSDVVTREATIHLHKKLHGTGFKKRAPKAIKTVKAFAAKMMGTEDVRVDTNLNKHLWSRGVRNVPHRVRVRMSRKRNDEEDAKHKLYTLVTFVPVETFKGLSTITAEE</sequence>